<gene>
    <name evidence="1" type="ORF">CesoFtcFv8_027049</name>
</gene>
<keyword evidence="2" id="KW-1185">Reference proteome</keyword>
<sequence length="147" mass="16497">MAAAVSSKSRGTAGGLFFLFTLLGLVCTAASLMDENLLKYLKLHLQKAEQDLDTLKARRDTTSEFSNGFMSLLDPTMVFMRKAAEGSPEVSALMEEYLKSTKVFMERIKSLLDGDALKLEAYILKLEQDLREKKKIVQSEEEQHAEL</sequence>
<organism evidence="1 2">
    <name type="scientific">Champsocephalus esox</name>
    <name type="common">pike icefish</name>
    <dbReference type="NCBI Taxonomy" id="159716"/>
    <lineage>
        <taxon>Eukaryota</taxon>
        <taxon>Metazoa</taxon>
        <taxon>Chordata</taxon>
        <taxon>Craniata</taxon>
        <taxon>Vertebrata</taxon>
        <taxon>Euteleostomi</taxon>
        <taxon>Actinopterygii</taxon>
        <taxon>Neopterygii</taxon>
        <taxon>Teleostei</taxon>
        <taxon>Neoteleostei</taxon>
        <taxon>Acanthomorphata</taxon>
        <taxon>Eupercaria</taxon>
        <taxon>Perciformes</taxon>
        <taxon>Notothenioidei</taxon>
        <taxon>Channichthyidae</taxon>
        <taxon>Champsocephalus</taxon>
    </lineage>
</organism>
<accession>A0AAN8GCS0</accession>
<evidence type="ECO:0000313" key="2">
    <source>
        <dbReference type="Proteomes" id="UP001335648"/>
    </source>
</evidence>
<dbReference type="AlphaFoldDB" id="A0AAN8GCS0"/>
<comment type="caution">
    <text evidence="1">The sequence shown here is derived from an EMBL/GenBank/DDBJ whole genome shotgun (WGS) entry which is preliminary data.</text>
</comment>
<proteinExistence type="predicted"/>
<evidence type="ECO:0000313" key="1">
    <source>
        <dbReference type="EMBL" id="KAK5876039.1"/>
    </source>
</evidence>
<dbReference type="Proteomes" id="UP001335648">
    <property type="component" value="Unassembled WGS sequence"/>
</dbReference>
<dbReference type="EMBL" id="JAULUE010002068">
    <property type="protein sequence ID" value="KAK5876039.1"/>
    <property type="molecule type" value="Genomic_DNA"/>
</dbReference>
<reference evidence="1 2" key="1">
    <citation type="journal article" date="2023" name="Mol. Biol. Evol.">
        <title>Genomics of Secondarily Temperate Adaptation in the Only Non-Antarctic Icefish.</title>
        <authorList>
            <person name="Rivera-Colon A.G."/>
            <person name="Rayamajhi N."/>
            <person name="Minhas B.F."/>
            <person name="Madrigal G."/>
            <person name="Bilyk K.T."/>
            <person name="Yoon V."/>
            <person name="Hune M."/>
            <person name="Gregory S."/>
            <person name="Cheng C.H.C."/>
            <person name="Catchen J.M."/>
        </authorList>
    </citation>
    <scope>NUCLEOTIDE SEQUENCE [LARGE SCALE GENOMIC DNA]</scope>
    <source>
        <strain evidence="1">JC2023a</strain>
    </source>
</reference>
<protein>
    <submittedName>
        <fullName evidence="1">Uncharacterized protein</fullName>
    </submittedName>
</protein>
<name>A0AAN8GCS0_9TELE</name>